<comment type="caution">
    <text evidence="1">The sequence shown here is derived from an EMBL/GenBank/DDBJ whole genome shotgun (WGS) entry which is preliminary data.</text>
</comment>
<keyword evidence="2" id="KW-1185">Reference proteome</keyword>
<dbReference type="AlphaFoldDB" id="A0AAN6LQF3"/>
<evidence type="ECO:0000313" key="2">
    <source>
        <dbReference type="Proteomes" id="UP001280581"/>
    </source>
</evidence>
<gene>
    <name evidence="1" type="ORF">GRF29_185g1258006</name>
</gene>
<evidence type="ECO:0000313" key="1">
    <source>
        <dbReference type="EMBL" id="KAK3201536.1"/>
    </source>
</evidence>
<name>A0AAN6LQF3_9PLEO</name>
<organism evidence="1 2">
    <name type="scientific">Pseudopithomyces chartarum</name>
    <dbReference type="NCBI Taxonomy" id="1892770"/>
    <lineage>
        <taxon>Eukaryota</taxon>
        <taxon>Fungi</taxon>
        <taxon>Dikarya</taxon>
        <taxon>Ascomycota</taxon>
        <taxon>Pezizomycotina</taxon>
        <taxon>Dothideomycetes</taxon>
        <taxon>Pleosporomycetidae</taxon>
        <taxon>Pleosporales</taxon>
        <taxon>Massarineae</taxon>
        <taxon>Didymosphaeriaceae</taxon>
        <taxon>Pseudopithomyces</taxon>
    </lineage>
</organism>
<dbReference type="Proteomes" id="UP001280581">
    <property type="component" value="Unassembled WGS sequence"/>
</dbReference>
<proteinExistence type="predicted"/>
<protein>
    <submittedName>
        <fullName evidence="1">Uncharacterized protein</fullName>
    </submittedName>
</protein>
<sequence length="452" mass="52042">MERLIYAATIATILIAIFFPSLRPGRSDFFPAQRLNVSRCVELHNEIVRLGWEGMRREPEDFQPKSWFEHHGKEAEKASKELSKELISFLRGAHHVPEEQYFHYYVSALLYPGDDMFALIDQTCGFDQHTNTAIMCMSIHDGDGLCQPDRIKWYPLEDVLEKWLDMIRVGKVKAVGPDTEFSPWEILPYSPAQLDEAVNVFNSLVLAIETRMPSLPVTGETTSTTLFNVNTLKSAQIRPGFSFEFLTRARRPPFRFIAPGLEVPTQESLPTQPFFGMEKDVPDRFEANDFTPPLLLFRSPLAYNRPASSEVYNPHDIFGWPFNASSYTSGLYFRSSWAHHNPHQDEVVLVLPYAIGGTGWARKSDWSMFGEQVTEYDDPLPHDVHGELYQTGHQPYIEMHSVRFVKVLQSWLKMVERGDWKVGAEGIKNGIDEWKKADTRGGWKRYFIEPDW</sequence>
<dbReference type="EMBL" id="WVTA01000016">
    <property type="protein sequence ID" value="KAK3201536.1"/>
    <property type="molecule type" value="Genomic_DNA"/>
</dbReference>
<reference evidence="1 2" key="1">
    <citation type="submission" date="2021-02" db="EMBL/GenBank/DDBJ databases">
        <title>Genome assembly of Pseudopithomyces chartarum.</title>
        <authorList>
            <person name="Jauregui R."/>
            <person name="Singh J."/>
            <person name="Voisey C."/>
        </authorList>
    </citation>
    <scope>NUCLEOTIDE SEQUENCE [LARGE SCALE GENOMIC DNA]</scope>
    <source>
        <strain evidence="1 2">AGR01</strain>
    </source>
</reference>
<accession>A0AAN6LQF3</accession>